<evidence type="ECO:0000313" key="1">
    <source>
        <dbReference type="EMBL" id="KAF3801799.1"/>
    </source>
</evidence>
<keyword evidence="2" id="KW-1185">Reference proteome</keyword>
<gene>
    <name evidence="1" type="ORF">GCG54_00015018</name>
</gene>
<dbReference type="RefSeq" id="XP_045260958.1">
    <property type="nucleotide sequence ID" value="XM_045414836.1"/>
</dbReference>
<dbReference type="GeneID" id="69022125"/>
<evidence type="ECO:0000313" key="2">
    <source>
        <dbReference type="Proteomes" id="UP000613401"/>
    </source>
</evidence>
<dbReference type="EMBL" id="WVTB01000066">
    <property type="protein sequence ID" value="KAF3801799.1"/>
    <property type="molecule type" value="Genomic_DNA"/>
</dbReference>
<sequence>MSFTANTNPAARRVNHDVLRHIPGLTWNTRAHFLLADDLACCILLSRRLANKNRNFERNVYLEKLRNRLAAMITEALNHAKLIHDGVEELRSTLPHRSWEVYNPMGEREKELINRFGDARANYLAMYPQSSNASKHDIARLFVAPADHTSNVQPLLLDSPADEADQHASTATPDMNKPTVLESEVAVYAPPLTPNELDPNPLVDNLLSASATTPGNAPATLEHKAPVSRAALRWLWSRVLPVFNQRDTIFDKRVWNEDDLDEFMQECAYPV</sequence>
<dbReference type="Proteomes" id="UP000613401">
    <property type="component" value="Unassembled WGS sequence"/>
</dbReference>
<accession>A0A8H4FI39</accession>
<comment type="caution">
    <text evidence="1">The sequence shown here is derived from an EMBL/GenBank/DDBJ whole genome shotgun (WGS) entry which is preliminary data.</text>
</comment>
<proteinExistence type="predicted"/>
<reference evidence="1" key="1">
    <citation type="journal article" date="2020" name="Phytopathology">
        <title>Genome sequence and comparative analysis of Colletotrichum gloeosporioides isolated from Liriodendron leaves.</title>
        <authorList>
            <person name="Fu F.F."/>
            <person name="Hao Z."/>
            <person name="Wang P."/>
            <person name="Lu Y."/>
            <person name="Xue L.J."/>
            <person name="Wei G."/>
            <person name="Tian Y."/>
            <person name="Baishi H."/>
            <person name="Xu H."/>
            <person name="Shi J."/>
            <person name="Cheng T."/>
            <person name="Wang G."/>
            <person name="Yi Y."/>
            <person name="Chen J."/>
        </authorList>
    </citation>
    <scope>NUCLEOTIDE SEQUENCE</scope>
    <source>
        <strain evidence="1">Lc1</strain>
    </source>
</reference>
<reference evidence="1" key="2">
    <citation type="submission" date="2020-03" db="EMBL/GenBank/DDBJ databases">
        <authorList>
            <person name="Fu F.-F."/>
            <person name="Chen J."/>
        </authorList>
    </citation>
    <scope>NUCLEOTIDE SEQUENCE</scope>
    <source>
        <strain evidence="1">Lc1</strain>
    </source>
</reference>
<name>A0A8H4FI39_COLGL</name>
<organism evidence="1 2">
    <name type="scientific">Colletotrichum gloeosporioides</name>
    <name type="common">Anthracnose fungus</name>
    <name type="synonym">Glomerella cingulata</name>
    <dbReference type="NCBI Taxonomy" id="474922"/>
    <lineage>
        <taxon>Eukaryota</taxon>
        <taxon>Fungi</taxon>
        <taxon>Dikarya</taxon>
        <taxon>Ascomycota</taxon>
        <taxon>Pezizomycotina</taxon>
        <taxon>Sordariomycetes</taxon>
        <taxon>Hypocreomycetidae</taxon>
        <taxon>Glomerellales</taxon>
        <taxon>Glomerellaceae</taxon>
        <taxon>Colletotrichum</taxon>
        <taxon>Colletotrichum gloeosporioides species complex</taxon>
    </lineage>
</organism>
<protein>
    <submittedName>
        <fullName evidence="1">Uncharacterized protein</fullName>
    </submittedName>
</protein>
<dbReference type="AlphaFoldDB" id="A0A8H4FI39"/>